<sequence>MNEPIKAMLAEEIEHRITEIEGVAKLYPPRGGLVETGLTILRQDAEDSPLVRISHEAAECTIELNVAVAITSRTPGLARLIKSRVTRIAEQHGIAGPLVRVTISHLPAT</sequence>
<dbReference type="AlphaFoldDB" id="A0A9D2CB38"/>
<reference evidence="1" key="1">
    <citation type="journal article" date="2021" name="PeerJ">
        <title>Extensive microbial diversity within the chicken gut microbiome revealed by metagenomics and culture.</title>
        <authorList>
            <person name="Gilroy R."/>
            <person name="Ravi A."/>
            <person name="Getino M."/>
            <person name="Pursley I."/>
            <person name="Horton D.L."/>
            <person name="Alikhan N.F."/>
            <person name="Baker D."/>
            <person name="Gharbi K."/>
            <person name="Hall N."/>
            <person name="Watson M."/>
            <person name="Adriaenssens E.M."/>
            <person name="Foster-Nyarko E."/>
            <person name="Jarju S."/>
            <person name="Secka A."/>
            <person name="Antonio M."/>
            <person name="Oren A."/>
            <person name="Chaudhuri R.R."/>
            <person name="La Ragione R."/>
            <person name="Hildebrand F."/>
            <person name="Pallen M.J."/>
        </authorList>
    </citation>
    <scope>NUCLEOTIDE SEQUENCE</scope>
    <source>
        <strain evidence="1">ChiGjej1B1-98</strain>
    </source>
</reference>
<reference evidence="1" key="2">
    <citation type="submission" date="2021-04" db="EMBL/GenBank/DDBJ databases">
        <authorList>
            <person name="Gilroy R."/>
        </authorList>
    </citation>
    <scope>NUCLEOTIDE SEQUENCE</scope>
    <source>
        <strain evidence="1">ChiGjej1B1-98</strain>
    </source>
</reference>
<accession>A0A9D2CB38</accession>
<name>A0A9D2CB38_9MICO</name>
<organism evidence="1 2">
    <name type="scientific">Candidatus Agrococcus pullicola</name>
    <dbReference type="NCBI Taxonomy" id="2838429"/>
    <lineage>
        <taxon>Bacteria</taxon>
        <taxon>Bacillati</taxon>
        <taxon>Actinomycetota</taxon>
        <taxon>Actinomycetes</taxon>
        <taxon>Micrococcales</taxon>
        <taxon>Microbacteriaceae</taxon>
        <taxon>Agrococcus</taxon>
    </lineage>
</organism>
<gene>
    <name evidence="1" type="ORF">H9830_12520</name>
</gene>
<comment type="caution">
    <text evidence="1">The sequence shown here is derived from an EMBL/GenBank/DDBJ whole genome shotgun (WGS) entry which is preliminary data.</text>
</comment>
<dbReference type="Proteomes" id="UP000824005">
    <property type="component" value="Unassembled WGS sequence"/>
</dbReference>
<evidence type="ECO:0000313" key="1">
    <source>
        <dbReference type="EMBL" id="HIY67085.1"/>
    </source>
</evidence>
<proteinExistence type="predicted"/>
<protein>
    <submittedName>
        <fullName evidence="1">Uncharacterized protein</fullName>
    </submittedName>
</protein>
<dbReference type="EMBL" id="DXDC01000378">
    <property type="protein sequence ID" value="HIY67085.1"/>
    <property type="molecule type" value="Genomic_DNA"/>
</dbReference>
<evidence type="ECO:0000313" key="2">
    <source>
        <dbReference type="Proteomes" id="UP000824005"/>
    </source>
</evidence>